<dbReference type="Proteomes" id="UP000199417">
    <property type="component" value="Unassembled WGS sequence"/>
</dbReference>
<organism evidence="2 3">
    <name type="scientific">Rhodococcus tukisamuensis</name>
    <dbReference type="NCBI Taxonomy" id="168276"/>
    <lineage>
        <taxon>Bacteria</taxon>
        <taxon>Bacillati</taxon>
        <taxon>Actinomycetota</taxon>
        <taxon>Actinomycetes</taxon>
        <taxon>Mycobacteriales</taxon>
        <taxon>Nocardiaceae</taxon>
        <taxon>Rhodococcus</taxon>
    </lineage>
</organism>
<sequence length="118" mass="11570">MNSTWRAVGDSLSLAAAIALSPGLASADPVLISGDPAPGVQGSLYLDDARDPAWTCAVFATAGIGTAVVPPGLGVVTHPGGYVGYGPALPGFYSGPAFVNGLCFNAALELTAIPGNVG</sequence>
<feature type="signal peptide" evidence="1">
    <location>
        <begin position="1"/>
        <end position="27"/>
    </location>
</feature>
<keyword evidence="1" id="KW-0732">Signal</keyword>
<evidence type="ECO:0008006" key="4">
    <source>
        <dbReference type="Google" id="ProtNLM"/>
    </source>
</evidence>
<reference evidence="2 3" key="1">
    <citation type="submission" date="2016-10" db="EMBL/GenBank/DDBJ databases">
        <authorList>
            <person name="de Groot N.N."/>
        </authorList>
    </citation>
    <scope>NUCLEOTIDE SEQUENCE [LARGE SCALE GENOMIC DNA]</scope>
    <source>
        <strain evidence="2 3">JCM 11308</strain>
    </source>
</reference>
<dbReference type="EMBL" id="FNAB01000006">
    <property type="protein sequence ID" value="SDD73482.1"/>
    <property type="molecule type" value="Genomic_DNA"/>
</dbReference>
<dbReference type="AlphaFoldDB" id="A0A1G6X5Q1"/>
<proteinExistence type="predicted"/>
<evidence type="ECO:0000256" key="1">
    <source>
        <dbReference type="SAM" id="SignalP"/>
    </source>
</evidence>
<name>A0A1G6X5Q1_9NOCA</name>
<feature type="chain" id="PRO_5011712370" description="MspA protein" evidence="1">
    <location>
        <begin position="28"/>
        <end position="118"/>
    </location>
</feature>
<protein>
    <recommendedName>
        <fullName evidence="4">MspA protein</fullName>
    </recommendedName>
</protein>
<gene>
    <name evidence="2" type="ORF">SAMN05444580_10694</name>
</gene>
<accession>A0A1G6X5Q1</accession>
<evidence type="ECO:0000313" key="3">
    <source>
        <dbReference type="Proteomes" id="UP000199417"/>
    </source>
</evidence>
<evidence type="ECO:0000313" key="2">
    <source>
        <dbReference type="EMBL" id="SDD73482.1"/>
    </source>
</evidence>
<dbReference type="STRING" id="168276.SAMN05444580_10694"/>
<dbReference type="RefSeq" id="WP_072845856.1">
    <property type="nucleotide sequence ID" value="NZ_FNAB01000006.1"/>
</dbReference>
<keyword evidence="3" id="KW-1185">Reference proteome</keyword>